<evidence type="ECO:0000313" key="2">
    <source>
        <dbReference type="Proteomes" id="UP000051386"/>
    </source>
</evidence>
<dbReference type="Proteomes" id="UP000051386">
    <property type="component" value="Unassembled WGS sequence"/>
</dbReference>
<evidence type="ECO:0000313" key="1">
    <source>
        <dbReference type="EMBL" id="KRG73790.1"/>
    </source>
</evidence>
<dbReference type="InterPro" id="IPR012902">
    <property type="entry name" value="N_methyl_site"/>
</dbReference>
<dbReference type="NCBIfam" id="TIGR02532">
    <property type="entry name" value="IV_pilin_GFxxxE"/>
    <property type="match status" value="1"/>
</dbReference>
<protein>
    <submittedName>
        <fullName evidence="1">General secretion pathway protein GspJ</fullName>
    </submittedName>
</protein>
<keyword evidence="2" id="KW-1185">Reference proteome</keyword>
<comment type="caution">
    <text evidence="1">The sequence shown here is derived from an EMBL/GenBank/DDBJ whole genome shotgun (WGS) entry which is preliminary data.</text>
</comment>
<gene>
    <name evidence="1" type="ORF">ABB28_09200</name>
</gene>
<dbReference type="PROSITE" id="PS00409">
    <property type="entry name" value="PROKAR_NTER_METHYL"/>
    <property type="match status" value="1"/>
</dbReference>
<accession>A0A0R0D6J6</accession>
<name>A0A0R0D6J6_9GAMM</name>
<sequence length="210" mass="23172">MKPRTAGFTLIEVLLATALLAAGLALAFVTVRSAMTISQRGETMAADNERMRAVQGLLRRQLGQALRSRIEPADPAREPLYFIGEAQRLRFVSEVPGYLGRGGSYVHDLQVVRSGQGVRLQLGLVMVQDGVQIQERPPRAPEPLADGLRQVTLRYRGMDETTGAMGDWMDAWPDTRRPPVLVAVQVQPLRGPAWPELRVAIENAGQEQPR</sequence>
<dbReference type="EMBL" id="LDJK01000037">
    <property type="protein sequence ID" value="KRG73790.1"/>
    <property type="molecule type" value="Genomic_DNA"/>
</dbReference>
<dbReference type="PATRIC" id="fig|517011.3.peg.1507"/>
<dbReference type="RefSeq" id="WP_057508337.1">
    <property type="nucleotide sequence ID" value="NZ_JANUEG010000011.1"/>
</dbReference>
<proteinExistence type="predicted"/>
<dbReference type="AlphaFoldDB" id="A0A0R0D6J6"/>
<organism evidence="1 2">
    <name type="scientific">Stenotrophomonas chelatiphaga</name>
    <dbReference type="NCBI Taxonomy" id="517011"/>
    <lineage>
        <taxon>Bacteria</taxon>
        <taxon>Pseudomonadati</taxon>
        <taxon>Pseudomonadota</taxon>
        <taxon>Gammaproteobacteria</taxon>
        <taxon>Lysobacterales</taxon>
        <taxon>Lysobacteraceae</taxon>
        <taxon>Stenotrophomonas</taxon>
    </lineage>
</organism>
<dbReference type="Pfam" id="PF07963">
    <property type="entry name" value="N_methyl"/>
    <property type="match status" value="1"/>
</dbReference>
<reference evidence="1 2" key="1">
    <citation type="submission" date="2015-05" db="EMBL/GenBank/DDBJ databases">
        <title>Genome sequencing and analysis of members of genus Stenotrophomonas.</title>
        <authorList>
            <person name="Patil P.P."/>
            <person name="Midha S."/>
            <person name="Patil P.B."/>
        </authorList>
    </citation>
    <scope>NUCLEOTIDE SEQUENCE [LARGE SCALE GENOMIC DNA]</scope>
    <source>
        <strain evidence="1 2">DSM 21508</strain>
    </source>
</reference>